<gene>
    <name evidence="11" type="ORF">SteCoe_22050</name>
</gene>
<proteinExistence type="inferred from homology"/>
<organism evidence="11 12">
    <name type="scientific">Stentor coeruleus</name>
    <dbReference type="NCBI Taxonomy" id="5963"/>
    <lineage>
        <taxon>Eukaryota</taxon>
        <taxon>Sar</taxon>
        <taxon>Alveolata</taxon>
        <taxon>Ciliophora</taxon>
        <taxon>Postciliodesmatophora</taxon>
        <taxon>Heterotrichea</taxon>
        <taxon>Heterotrichida</taxon>
        <taxon>Stentoridae</taxon>
        <taxon>Stentor</taxon>
    </lineage>
</organism>
<dbReference type="GO" id="GO:0005524">
    <property type="term" value="F:ATP binding"/>
    <property type="evidence" value="ECO:0007669"/>
    <property type="project" value="UniProtKB-UniRule"/>
</dbReference>
<dbReference type="Pfam" id="PF00433">
    <property type="entry name" value="Pkinase_C"/>
    <property type="match status" value="1"/>
</dbReference>
<protein>
    <recommendedName>
        <fullName evidence="13">Protein kinase domain-containing protein</fullName>
    </recommendedName>
</protein>
<evidence type="ECO:0000313" key="11">
    <source>
        <dbReference type="EMBL" id="OMJ78204.1"/>
    </source>
</evidence>
<evidence type="ECO:0000256" key="6">
    <source>
        <dbReference type="ARBA" id="ARBA00022840"/>
    </source>
</evidence>
<sequence>MGSIFACCCKGEEEEPSKKPLIEPNSLDLLTPDTFEIIKVLGRGNFGKVCLVKRKGMDTLYAMKILKKRIIEDKKQRVHTVTERKVLENSKCPFIAKLYYAFQNATKLYMVMEYLNGGELFFHLSKEGSFSEIRAKFYIAEILIGLNYLHSQGVIYRDLKPENILLDSDGHIRLTDFGLSKDGLDNESSKAYTFCGTPEYLAPEILRCQGHNKAVDYWSLGAVMYYMLSGAPPFYSKNKHEIFKNVLTKPIGRLPNITNEGNDLMQNLLKIDAKERLVSYDAITQDPWFYGFDWKALGEKKVKPPYKPKVKNPIDTRNFDRVFTQEPPAESVENEFVNPVPNQFSGFTYQFSAPSIQDSESR</sequence>
<dbReference type="PROSITE" id="PS00108">
    <property type="entry name" value="PROTEIN_KINASE_ST"/>
    <property type="match status" value="1"/>
</dbReference>
<evidence type="ECO:0000256" key="2">
    <source>
        <dbReference type="ARBA" id="ARBA00022553"/>
    </source>
</evidence>
<dbReference type="InterPro" id="IPR000719">
    <property type="entry name" value="Prot_kinase_dom"/>
</dbReference>
<keyword evidence="2" id="KW-0597">Phosphoprotein</keyword>
<dbReference type="Gene3D" id="3.30.200.20">
    <property type="entry name" value="Phosphorylase Kinase, domain 1"/>
    <property type="match status" value="1"/>
</dbReference>
<evidence type="ECO:0000256" key="4">
    <source>
        <dbReference type="ARBA" id="ARBA00022741"/>
    </source>
</evidence>
<keyword evidence="4 7" id="KW-0547">Nucleotide-binding</keyword>
<dbReference type="InterPro" id="IPR000961">
    <property type="entry name" value="AGC-kinase_C"/>
</dbReference>
<evidence type="ECO:0000313" key="12">
    <source>
        <dbReference type="Proteomes" id="UP000187209"/>
    </source>
</evidence>
<dbReference type="SMART" id="SM00220">
    <property type="entry name" value="S_TKc"/>
    <property type="match status" value="1"/>
</dbReference>
<dbReference type="InterPro" id="IPR011009">
    <property type="entry name" value="Kinase-like_dom_sf"/>
</dbReference>
<feature type="binding site" evidence="7">
    <location>
        <position position="64"/>
    </location>
    <ligand>
        <name>ATP</name>
        <dbReference type="ChEBI" id="CHEBI:30616"/>
    </ligand>
</feature>
<dbReference type="Proteomes" id="UP000187209">
    <property type="component" value="Unassembled WGS sequence"/>
</dbReference>
<evidence type="ECO:0008006" key="13">
    <source>
        <dbReference type="Google" id="ProtNLM"/>
    </source>
</evidence>
<dbReference type="PROSITE" id="PS50011">
    <property type="entry name" value="PROTEIN_KINASE_DOM"/>
    <property type="match status" value="1"/>
</dbReference>
<dbReference type="EMBL" id="MPUH01000534">
    <property type="protein sequence ID" value="OMJ78204.1"/>
    <property type="molecule type" value="Genomic_DNA"/>
</dbReference>
<dbReference type="InterPro" id="IPR017441">
    <property type="entry name" value="Protein_kinase_ATP_BS"/>
</dbReference>
<comment type="similarity">
    <text evidence="8">Belongs to the protein kinase superfamily.</text>
</comment>
<dbReference type="InterPro" id="IPR045270">
    <property type="entry name" value="STKc_AGC"/>
</dbReference>
<dbReference type="InterPro" id="IPR017892">
    <property type="entry name" value="Pkinase_C"/>
</dbReference>
<keyword evidence="1 8" id="KW-0723">Serine/threonine-protein kinase</keyword>
<keyword evidence="3" id="KW-0808">Transferase</keyword>
<dbReference type="SUPFAM" id="SSF56112">
    <property type="entry name" value="Protein kinase-like (PK-like)"/>
    <property type="match status" value="1"/>
</dbReference>
<evidence type="ECO:0000256" key="5">
    <source>
        <dbReference type="ARBA" id="ARBA00022777"/>
    </source>
</evidence>
<evidence type="ECO:0000259" key="10">
    <source>
        <dbReference type="PROSITE" id="PS51285"/>
    </source>
</evidence>
<dbReference type="SMART" id="SM00133">
    <property type="entry name" value="S_TK_X"/>
    <property type="match status" value="1"/>
</dbReference>
<dbReference type="PROSITE" id="PS00107">
    <property type="entry name" value="PROTEIN_KINASE_ATP"/>
    <property type="match status" value="1"/>
</dbReference>
<feature type="domain" description="Protein kinase" evidence="9">
    <location>
        <begin position="35"/>
        <end position="289"/>
    </location>
</feature>
<name>A0A1R2BNB1_9CILI</name>
<dbReference type="Gene3D" id="1.10.510.10">
    <property type="entry name" value="Transferase(Phosphotransferase) domain 1"/>
    <property type="match status" value="1"/>
</dbReference>
<dbReference type="FunFam" id="3.30.200.20:FF:000537">
    <property type="entry name" value="Non-specific serine/threonine protein kinase"/>
    <property type="match status" value="1"/>
</dbReference>
<keyword evidence="6 7" id="KW-0067">ATP-binding</keyword>
<keyword evidence="5" id="KW-0418">Kinase</keyword>
<evidence type="ECO:0000256" key="7">
    <source>
        <dbReference type="PROSITE-ProRule" id="PRU10141"/>
    </source>
</evidence>
<dbReference type="Pfam" id="PF00069">
    <property type="entry name" value="Pkinase"/>
    <property type="match status" value="1"/>
</dbReference>
<accession>A0A1R2BNB1</accession>
<reference evidence="11 12" key="1">
    <citation type="submission" date="2016-11" db="EMBL/GenBank/DDBJ databases">
        <title>The macronuclear genome of Stentor coeruleus: a giant cell with tiny introns.</title>
        <authorList>
            <person name="Slabodnick M."/>
            <person name="Ruby J.G."/>
            <person name="Reiff S.B."/>
            <person name="Swart E.C."/>
            <person name="Gosai S."/>
            <person name="Prabakaran S."/>
            <person name="Witkowska E."/>
            <person name="Larue G.E."/>
            <person name="Fisher S."/>
            <person name="Freeman R.M."/>
            <person name="Gunawardena J."/>
            <person name="Chu W."/>
            <person name="Stover N.A."/>
            <person name="Gregory B.D."/>
            <person name="Nowacki M."/>
            <person name="Derisi J."/>
            <person name="Roy S.W."/>
            <person name="Marshall W.F."/>
            <person name="Sood P."/>
        </authorList>
    </citation>
    <scope>NUCLEOTIDE SEQUENCE [LARGE SCALE GENOMIC DNA]</scope>
    <source>
        <strain evidence="11">WM001</strain>
    </source>
</reference>
<dbReference type="InterPro" id="IPR008271">
    <property type="entry name" value="Ser/Thr_kinase_AS"/>
</dbReference>
<dbReference type="PROSITE" id="PS51285">
    <property type="entry name" value="AGC_KINASE_CTER"/>
    <property type="match status" value="1"/>
</dbReference>
<dbReference type="FunFam" id="1.10.510.10:FF:000008">
    <property type="entry name" value="Non-specific serine/threonine protein kinase"/>
    <property type="match status" value="1"/>
</dbReference>
<dbReference type="PANTHER" id="PTHR24351">
    <property type="entry name" value="RIBOSOMAL PROTEIN S6 KINASE"/>
    <property type="match status" value="1"/>
</dbReference>
<evidence type="ECO:0000256" key="1">
    <source>
        <dbReference type="ARBA" id="ARBA00022527"/>
    </source>
</evidence>
<evidence type="ECO:0000256" key="3">
    <source>
        <dbReference type="ARBA" id="ARBA00022679"/>
    </source>
</evidence>
<evidence type="ECO:0000259" key="9">
    <source>
        <dbReference type="PROSITE" id="PS50011"/>
    </source>
</evidence>
<comment type="caution">
    <text evidence="11">The sequence shown here is derived from an EMBL/GenBank/DDBJ whole genome shotgun (WGS) entry which is preliminary data.</text>
</comment>
<dbReference type="GO" id="GO:0004674">
    <property type="term" value="F:protein serine/threonine kinase activity"/>
    <property type="evidence" value="ECO:0007669"/>
    <property type="project" value="UniProtKB-KW"/>
</dbReference>
<keyword evidence="12" id="KW-1185">Reference proteome</keyword>
<dbReference type="CDD" id="cd05123">
    <property type="entry name" value="STKc_AGC"/>
    <property type="match status" value="1"/>
</dbReference>
<dbReference type="AlphaFoldDB" id="A0A1R2BNB1"/>
<dbReference type="OrthoDB" id="63267at2759"/>
<evidence type="ECO:0000256" key="8">
    <source>
        <dbReference type="RuleBase" id="RU000304"/>
    </source>
</evidence>
<feature type="domain" description="AGC-kinase C-terminal" evidence="10">
    <location>
        <begin position="290"/>
        <end position="359"/>
    </location>
</feature>